<sequence length="139" mass="14909">MPAGCAALAPGADTSNAKPVSRTSSAKPATRSRRATLSSFPVLRLFPSIGTASLPPICRYGGYHGEQRGHREQDAPVAAATFRVGPGTRNGYASVAEHAERWSGGWPHAATVNVPRCSRLTRERPRVEGQRWHETGKAH</sequence>
<comment type="caution">
    <text evidence="2">The sequence shown here is derived from an EMBL/GenBank/DDBJ whole genome shotgun (WGS) entry which is preliminary data.</text>
</comment>
<feature type="compositionally biased region" description="Polar residues" evidence="1">
    <location>
        <begin position="13"/>
        <end position="27"/>
    </location>
</feature>
<organism evidence="2 3">
    <name type="scientific">Amycolatopsis ultiminotia</name>
    <dbReference type="NCBI Taxonomy" id="543629"/>
    <lineage>
        <taxon>Bacteria</taxon>
        <taxon>Bacillati</taxon>
        <taxon>Actinomycetota</taxon>
        <taxon>Actinomycetes</taxon>
        <taxon>Pseudonocardiales</taxon>
        <taxon>Pseudonocardiaceae</taxon>
        <taxon>Amycolatopsis</taxon>
    </lineage>
</organism>
<accession>A0ABP6XXU6</accession>
<reference evidence="3" key="1">
    <citation type="journal article" date="2019" name="Int. J. Syst. Evol. Microbiol.">
        <title>The Global Catalogue of Microorganisms (GCM) 10K type strain sequencing project: providing services to taxonomists for standard genome sequencing and annotation.</title>
        <authorList>
            <consortium name="The Broad Institute Genomics Platform"/>
            <consortium name="The Broad Institute Genome Sequencing Center for Infectious Disease"/>
            <person name="Wu L."/>
            <person name="Ma J."/>
        </authorList>
    </citation>
    <scope>NUCLEOTIDE SEQUENCE [LARGE SCALE GENOMIC DNA]</scope>
    <source>
        <strain evidence="3">JCM 16898</strain>
    </source>
</reference>
<protein>
    <submittedName>
        <fullName evidence="2">Uncharacterized protein</fullName>
    </submittedName>
</protein>
<proteinExistence type="predicted"/>
<dbReference type="EMBL" id="BAAAZN010000017">
    <property type="protein sequence ID" value="GAA3572282.1"/>
    <property type="molecule type" value="Genomic_DNA"/>
</dbReference>
<keyword evidence="3" id="KW-1185">Reference proteome</keyword>
<evidence type="ECO:0000256" key="1">
    <source>
        <dbReference type="SAM" id="MobiDB-lite"/>
    </source>
</evidence>
<evidence type="ECO:0000313" key="3">
    <source>
        <dbReference type="Proteomes" id="UP001500689"/>
    </source>
</evidence>
<feature type="region of interest" description="Disordered" evidence="1">
    <location>
        <begin position="1"/>
        <end position="34"/>
    </location>
</feature>
<gene>
    <name evidence="2" type="ORF">GCM10022222_65570</name>
</gene>
<dbReference type="Proteomes" id="UP001500689">
    <property type="component" value="Unassembled WGS sequence"/>
</dbReference>
<evidence type="ECO:0000313" key="2">
    <source>
        <dbReference type="EMBL" id="GAA3572282.1"/>
    </source>
</evidence>
<name>A0ABP6XXU6_9PSEU</name>